<dbReference type="RefSeq" id="XP_005783597.1">
    <property type="nucleotide sequence ID" value="XM_005783540.1"/>
</dbReference>
<dbReference type="HOGENOM" id="CLU_517260_0_0_1"/>
<keyword evidence="1" id="KW-0175">Coiled coil</keyword>
<feature type="coiled-coil region" evidence="1">
    <location>
        <begin position="378"/>
        <end position="405"/>
    </location>
</feature>
<keyword evidence="3" id="KW-0472">Membrane</keyword>
<keyword evidence="5" id="KW-1185">Reference proteome</keyword>
<feature type="coiled-coil region" evidence="1">
    <location>
        <begin position="13"/>
        <end position="40"/>
    </location>
</feature>
<evidence type="ECO:0000313" key="4">
    <source>
        <dbReference type="EnsemblProtists" id="EOD31168"/>
    </source>
</evidence>
<feature type="region of interest" description="Disordered" evidence="2">
    <location>
        <begin position="77"/>
        <end position="105"/>
    </location>
</feature>
<dbReference type="STRING" id="2903.R1D733"/>
<dbReference type="EnsemblProtists" id="EOD31168">
    <property type="protein sequence ID" value="EOD31168"/>
    <property type="gene ID" value="EMIHUDRAFT_462863"/>
</dbReference>
<name>A0A0D3K5Y3_EMIH1</name>
<sequence length="527" mass="54639">MATANFASIAGVKALAAKQLAKAEETLNRLDKRAEERIVQVKAIAGLTAPAPAADAVTDAGVSSAVASLLLPEERGVADEEEAALGHMPPLPQSSPDQGGTSAARSEWLALQQELQIVSMHGRRLQARLEKQRVAKEQLESHVAALSLSEAQRVAELAAAGAARDAASSRAEAAEATAAAARDEVLRLGRQLAQQGEALARAKSGYGAQADGLAALREQQRDTERAAAQVEQLTAERLRAAEAREAELLRLNAELTSALAAASRADAPPRRAASADPGVAELRRQAAAEAAARRDAEADAAAVRAELAAAVAALGAARREAEAAEERRETLQARLAEATAAAEAEKRAAAAAANAADGGVVASGAAAPHEGFGSAVERSKARAEVESLTEERAALRLRLEAEASRRRALERSLALRAAAAPGEAVRIDVPAARGRSRGARVVQPWLEAQASRAQQPAPPPAVAVAAAVDEVLVLLDRAACLVGRPLRAFALARCAAVTYALLLHGWLFLAPFASLLALPMTRAHAHS</sequence>
<reference evidence="4" key="2">
    <citation type="submission" date="2024-10" db="UniProtKB">
        <authorList>
            <consortium name="EnsemblProtists"/>
        </authorList>
    </citation>
    <scope>IDENTIFICATION</scope>
</reference>
<evidence type="ECO:0000256" key="3">
    <source>
        <dbReference type="SAM" id="Phobius"/>
    </source>
</evidence>
<proteinExistence type="predicted"/>
<evidence type="ECO:0000256" key="1">
    <source>
        <dbReference type="SAM" id="Coils"/>
    </source>
</evidence>
<reference evidence="5" key="1">
    <citation type="journal article" date="2013" name="Nature">
        <title>Pan genome of the phytoplankton Emiliania underpins its global distribution.</title>
        <authorList>
            <person name="Read B.A."/>
            <person name="Kegel J."/>
            <person name="Klute M.J."/>
            <person name="Kuo A."/>
            <person name="Lefebvre S.C."/>
            <person name="Maumus F."/>
            <person name="Mayer C."/>
            <person name="Miller J."/>
            <person name="Monier A."/>
            <person name="Salamov A."/>
            <person name="Young J."/>
            <person name="Aguilar M."/>
            <person name="Claverie J.M."/>
            <person name="Frickenhaus S."/>
            <person name="Gonzalez K."/>
            <person name="Herman E.K."/>
            <person name="Lin Y.C."/>
            <person name="Napier J."/>
            <person name="Ogata H."/>
            <person name="Sarno A.F."/>
            <person name="Shmutz J."/>
            <person name="Schroeder D."/>
            <person name="de Vargas C."/>
            <person name="Verret F."/>
            <person name="von Dassow P."/>
            <person name="Valentin K."/>
            <person name="Van de Peer Y."/>
            <person name="Wheeler G."/>
            <person name="Dacks J.B."/>
            <person name="Delwiche C.F."/>
            <person name="Dyhrman S.T."/>
            <person name="Glockner G."/>
            <person name="John U."/>
            <person name="Richards T."/>
            <person name="Worden A.Z."/>
            <person name="Zhang X."/>
            <person name="Grigoriev I.V."/>
            <person name="Allen A.E."/>
            <person name="Bidle K."/>
            <person name="Borodovsky M."/>
            <person name="Bowler C."/>
            <person name="Brownlee C."/>
            <person name="Cock J.M."/>
            <person name="Elias M."/>
            <person name="Gladyshev V.N."/>
            <person name="Groth M."/>
            <person name="Guda C."/>
            <person name="Hadaegh A."/>
            <person name="Iglesias-Rodriguez M.D."/>
            <person name="Jenkins J."/>
            <person name="Jones B.M."/>
            <person name="Lawson T."/>
            <person name="Leese F."/>
            <person name="Lindquist E."/>
            <person name="Lobanov A."/>
            <person name="Lomsadze A."/>
            <person name="Malik S.B."/>
            <person name="Marsh M.E."/>
            <person name="Mackinder L."/>
            <person name="Mock T."/>
            <person name="Mueller-Roeber B."/>
            <person name="Pagarete A."/>
            <person name="Parker M."/>
            <person name="Probert I."/>
            <person name="Quesneville H."/>
            <person name="Raines C."/>
            <person name="Rensing S.A."/>
            <person name="Riano-Pachon D.M."/>
            <person name="Richier S."/>
            <person name="Rokitta S."/>
            <person name="Shiraiwa Y."/>
            <person name="Soanes D.M."/>
            <person name="van der Giezen M."/>
            <person name="Wahlund T.M."/>
            <person name="Williams B."/>
            <person name="Wilson W."/>
            <person name="Wolfe G."/>
            <person name="Wurch L.L."/>
        </authorList>
    </citation>
    <scope>NUCLEOTIDE SEQUENCE</scope>
</reference>
<keyword evidence="3" id="KW-0812">Transmembrane</keyword>
<feature type="transmembrane region" description="Helical" evidence="3">
    <location>
        <begin position="496"/>
        <end position="518"/>
    </location>
</feature>
<dbReference type="GeneID" id="17276441"/>
<organism evidence="4 5">
    <name type="scientific">Emiliania huxleyi (strain CCMP1516)</name>
    <dbReference type="NCBI Taxonomy" id="280463"/>
    <lineage>
        <taxon>Eukaryota</taxon>
        <taxon>Haptista</taxon>
        <taxon>Haptophyta</taxon>
        <taxon>Prymnesiophyceae</taxon>
        <taxon>Isochrysidales</taxon>
        <taxon>Noelaerhabdaceae</taxon>
        <taxon>Emiliania</taxon>
    </lineage>
</organism>
<evidence type="ECO:0000256" key="2">
    <source>
        <dbReference type="SAM" id="MobiDB-lite"/>
    </source>
</evidence>
<evidence type="ECO:0000313" key="5">
    <source>
        <dbReference type="Proteomes" id="UP000013827"/>
    </source>
</evidence>
<dbReference type="AlphaFoldDB" id="A0A0D3K5Y3"/>
<dbReference type="KEGG" id="ehx:EMIHUDRAFT_462863"/>
<accession>A0A0D3K5Y3</accession>
<feature type="coiled-coil region" evidence="1">
    <location>
        <begin position="164"/>
        <end position="348"/>
    </location>
</feature>
<feature type="compositionally biased region" description="Polar residues" evidence="2">
    <location>
        <begin position="94"/>
        <end position="104"/>
    </location>
</feature>
<dbReference type="Proteomes" id="UP000013827">
    <property type="component" value="Unassembled WGS sequence"/>
</dbReference>
<dbReference type="PaxDb" id="2903-EOD31168"/>
<protein>
    <submittedName>
        <fullName evidence="4">Uncharacterized protein</fullName>
    </submittedName>
</protein>
<keyword evidence="3" id="KW-1133">Transmembrane helix</keyword>